<gene>
    <name evidence="3" type="ORF">CQA43_01685</name>
</gene>
<evidence type="ECO:0000313" key="3">
    <source>
        <dbReference type="EMBL" id="RDU64532.1"/>
    </source>
</evidence>
<sequence length="121" mass="13718">MIKNSPNTTQKGKEAESFACEFLGKQGFAILERNFHTRFGELDIIAKKNGILHFVEVKSGVGFEPVYNLTPAKLKKLTKTLNIYLNQQSIQVPYCLSALILSKQTASDNFCVRWLENLTMF</sequence>
<protein>
    <recommendedName>
        <fullName evidence="2">UPF0102 protein CQA43_01685</fullName>
    </recommendedName>
</protein>
<evidence type="ECO:0000256" key="1">
    <source>
        <dbReference type="ARBA" id="ARBA00006738"/>
    </source>
</evidence>
<dbReference type="PANTHER" id="PTHR34039:SF1">
    <property type="entry name" value="UPF0102 PROTEIN YRAN"/>
    <property type="match status" value="1"/>
</dbReference>
<comment type="caution">
    <text evidence="3">The sequence shown here is derived from an EMBL/GenBank/DDBJ whole genome shotgun (WGS) entry which is preliminary data.</text>
</comment>
<reference evidence="3 4" key="1">
    <citation type="submission" date="2018-04" db="EMBL/GenBank/DDBJ databases">
        <title>Novel Campyloabacter and Helicobacter Species and Strains.</title>
        <authorList>
            <person name="Mannion A.J."/>
            <person name="Shen Z."/>
            <person name="Fox J.G."/>
        </authorList>
    </citation>
    <scope>NUCLEOTIDE SEQUENCE [LARGE SCALE GENOMIC DNA]</scope>
    <source>
        <strain evidence="3 4">MIT 99-5101</strain>
    </source>
</reference>
<name>A0A3D8IH78_9HELI</name>
<organism evidence="3 4">
    <name type="scientific">Helicobacter ganmani</name>
    <dbReference type="NCBI Taxonomy" id="60246"/>
    <lineage>
        <taxon>Bacteria</taxon>
        <taxon>Pseudomonadati</taxon>
        <taxon>Campylobacterota</taxon>
        <taxon>Epsilonproteobacteria</taxon>
        <taxon>Campylobacterales</taxon>
        <taxon>Helicobacteraceae</taxon>
        <taxon>Helicobacter</taxon>
    </lineage>
</organism>
<dbReference type="Gene3D" id="3.40.1350.10">
    <property type="match status" value="1"/>
</dbReference>
<proteinExistence type="inferred from homology"/>
<dbReference type="GO" id="GO:0003676">
    <property type="term" value="F:nucleic acid binding"/>
    <property type="evidence" value="ECO:0007669"/>
    <property type="project" value="InterPro"/>
</dbReference>
<dbReference type="InterPro" id="IPR011335">
    <property type="entry name" value="Restrct_endonuc-II-like"/>
</dbReference>
<comment type="similarity">
    <text evidence="1 2">Belongs to the UPF0102 family.</text>
</comment>
<dbReference type="InterPro" id="IPR003509">
    <property type="entry name" value="UPF0102_YraN-like"/>
</dbReference>
<dbReference type="RefSeq" id="WP_115550867.1">
    <property type="nucleotide sequence ID" value="NZ_CAOPYK010000004.1"/>
</dbReference>
<dbReference type="AlphaFoldDB" id="A0A3D8IH78"/>
<dbReference type="InterPro" id="IPR011856">
    <property type="entry name" value="tRNA_endonuc-like_dom_sf"/>
</dbReference>
<dbReference type="Proteomes" id="UP000256650">
    <property type="component" value="Unassembled WGS sequence"/>
</dbReference>
<evidence type="ECO:0000256" key="2">
    <source>
        <dbReference type="HAMAP-Rule" id="MF_00048"/>
    </source>
</evidence>
<dbReference type="OrthoDB" id="9794876at2"/>
<dbReference type="NCBIfam" id="NF009152">
    <property type="entry name" value="PRK12497.2-4"/>
    <property type="match status" value="1"/>
</dbReference>
<evidence type="ECO:0000313" key="4">
    <source>
        <dbReference type="Proteomes" id="UP000256650"/>
    </source>
</evidence>
<dbReference type="SUPFAM" id="SSF52980">
    <property type="entry name" value="Restriction endonuclease-like"/>
    <property type="match status" value="1"/>
</dbReference>
<dbReference type="HAMAP" id="MF_00048">
    <property type="entry name" value="UPF0102"/>
    <property type="match status" value="1"/>
</dbReference>
<dbReference type="PANTHER" id="PTHR34039">
    <property type="entry name" value="UPF0102 PROTEIN YRAN"/>
    <property type="match status" value="1"/>
</dbReference>
<dbReference type="Pfam" id="PF02021">
    <property type="entry name" value="UPF0102"/>
    <property type="match status" value="1"/>
</dbReference>
<dbReference type="GeneID" id="82534999"/>
<dbReference type="EMBL" id="NXLS01000001">
    <property type="protein sequence ID" value="RDU64532.1"/>
    <property type="molecule type" value="Genomic_DNA"/>
</dbReference>
<accession>A0A3D8IH78</accession>
<keyword evidence="4" id="KW-1185">Reference proteome</keyword>